<evidence type="ECO:0000313" key="2">
    <source>
        <dbReference type="Proteomes" id="UP001149140"/>
    </source>
</evidence>
<proteinExistence type="predicted"/>
<dbReference type="AlphaFoldDB" id="A0A9X3S316"/>
<keyword evidence="2" id="KW-1185">Reference proteome</keyword>
<comment type="caution">
    <text evidence="1">The sequence shown here is derived from an EMBL/GenBank/DDBJ whole genome shotgun (WGS) entry which is preliminary data.</text>
</comment>
<protein>
    <submittedName>
        <fullName evidence="1">Uncharacterized protein</fullName>
    </submittedName>
</protein>
<dbReference type="Proteomes" id="UP001149140">
    <property type="component" value="Unassembled WGS sequence"/>
</dbReference>
<accession>A0A9X3S316</accession>
<gene>
    <name evidence="1" type="ORF">OM076_27825</name>
</gene>
<evidence type="ECO:0000313" key="1">
    <source>
        <dbReference type="EMBL" id="MDA0164114.1"/>
    </source>
</evidence>
<dbReference type="EMBL" id="JAPDOD010000030">
    <property type="protein sequence ID" value="MDA0164114.1"/>
    <property type="molecule type" value="Genomic_DNA"/>
</dbReference>
<name>A0A9X3S316_9ACTN</name>
<sequence length="45" mass="4976">MLSIILRACVASVNLHAATLRDERLRVSGHRYGVVLTWTIGAQRA</sequence>
<dbReference type="RefSeq" id="WP_270043364.1">
    <property type="nucleotide sequence ID" value="NZ_JAPDOD010000030.1"/>
</dbReference>
<reference evidence="1" key="1">
    <citation type="submission" date="2022-10" db="EMBL/GenBank/DDBJ databases">
        <title>The WGS of Solirubrobacter ginsenosidimutans DSM 21036.</title>
        <authorList>
            <person name="Jiang Z."/>
        </authorList>
    </citation>
    <scope>NUCLEOTIDE SEQUENCE</scope>
    <source>
        <strain evidence="1">DSM 21036</strain>
    </source>
</reference>
<organism evidence="1 2">
    <name type="scientific">Solirubrobacter ginsenosidimutans</name>
    <dbReference type="NCBI Taxonomy" id="490573"/>
    <lineage>
        <taxon>Bacteria</taxon>
        <taxon>Bacillati</taxon>
        <taxon>Actinomycetota</taxon>
        <taxon>Thermoleophilia</taxon>
        <taxon>Solirubrobacterales</taxon>
        <taxon>Solirubrobacteraceae</taxon>
        <taxon>Solirubrobacter</taxon>
    </lineage>
</organism>